<dbReference type="SUPFAM" id="SSF53254">
    <property type="entry name" value="Phosphoglycerate mutase-like"/>
    <property type="match status" value="1"/>
</dbReference>
<dbReference type="AlphaFoldDB" id="A0A2Z3GGN7"/>
<evidence type="ECO:0000256" key="1">
    <source>
        <dbReference type="SAM" id="MobiDB-lite"/>
    </source>
</evidence>
<feature type="compositionally biased region" description="Basic residues" evidence="1">
    <location>
        <begin position="32"/>
        <end position="49"/>
    </location>
</feature>
<dbReference type="RefSeq" id="WP_109655148.1">
    <property type="nucleotide sequence ID" value="NZ_CP029145.1"/>
</dbReference>
<sequence>MNVTKPWTLRAAWVLLLLLVLAAGSSRRARRAARSYRVRGAPRRQRSYPRRGPNPPLTAAGRARAGALARALRRVHPAALFTTNTLRTRATLVPLAAATGLAPYLYDARQPGALADTLRRAYAGRAVVVVGHSNTLLPLLAALGAPAPMAAIGDDEYRYLFEVRVPAQGPATVRVRHYGAK</sequence>
<keyword evidence="3" id="KW-1185">Reference proteome</keyword>
<feature type="region of interest" description="Disordered" evidence="1">
    <location>
        <begin position="32"/>
        <end position="60"/>
    </location>
</feature>
<dbReference type="OrthoDB" id="3296006at2"/>
<organism evidence="2 3">
    <name type="scientific">Hymenobacter nivis</name>
    <dbReference type="NCBI Taxonomy" id="1850093"/>
    <lineage>
        <taxon>Bacteria</taxon>
        <taxon>Pseudomonadati</taxon>
        <taxon>Bacteroidota</taxon>
        <taxon>Cytophagia</taxon>
        <taxon>Cytophagales</taxon>
        <taxon>Hymenobacteraceae</taxon>
        <taxon>Hymenobacter</taxon>
    </lineage>
</organism>
<gene>
    <name evidence="2" type="ORF">DDQ68_04280</name>
</gene>
<dbReference type="InterPro" id="IPR013078">
    <property type="entry name" value="His_Pase_superF_clade-1"/>
</dbReference>
<dbReference type="EMBL" id="CP029145">
    <property type="protein sequence ID" value="AWM32078.1"/>
    <property type="molecule type" value="Genomic_DNA"/>
</dbReference>
<evidence type="ECO:0000313" key="2">
    <source>
        <dbReference type="EMBL" id="AWM32078.1"/>
    </source>
</evidence>
<dbReference type="Gene3D" id="3.40.50.1240">
    <property type="entry name" value="Phosphoglycerate mutase-like"/>
    <property type="match status" value="1"/>
</dbReference>
<dbReference type="InterPro" id="IPR029033">
    <property type="entry name" value="His_PPase_superfam"/>
</dbReference>
<name>A0A2Z3GGN7_9BACT</name>
<protein>
    <recommendedName>
        <fullName evidence="4">Histidine phosphatase family protein</fullName>
    </recommendedName>
</protein>
<dbReference type="KEGG" id="hnv:DDQ68_04280"/>
<dbReference type="Pfam" id="PF00300">
    <property type="entry name" value="His_Phos_1"/>
    <property type="match status" value="1"/>
</dbReference>
<dbReference type="Proteomes" id="UP000245999">
    <property type="component" value="Chromosome"/>
</dbReference>
<evidence type="ECO:0000313" key="3">
    <source>
        <dbReference type="Proteomes" id="UP000245999"/>
    </source>
</evidence>
<proteinExistence type="predicted"/>
<evidence type="ECO:0008006" key="4">
    <source>
        <dbReference type="Google" id="ProtNLM"/>
    </source>
</evidence>
<reference evidence="3" key="1">
    <citation type="submission" date="2018-04" db="EMBL/GenBank/DDBJ databases">
        <title>Complete genome of Antarctic heterotrophic bacterium Hymenobacter nivis.</title>
        <authorList>
            <person name="Terashima M."/>
        </authorList>
    </citation>
    <scope>NUCLEOTIDE SEQUENCE [LARGE SCALE GENOMIC DNA]</scope>
    <source>
        <strain evidence="3">NBRC 111535</strain>
    </source>
</reference>
<accession>A0A2Z3GGN7</accession>